<dbReference type="PANTHER" id="PTHR42810:SF4">
    <property type="entry name" value="URIC ACID TRANSPORTER UACT"/>
    <property type="match status" value="1"/>
</dbReference>
<keyword evidence="5 8" id="KW-0812">Transmembrane</keyword>
<feature type="transmembrane region" description="Helical" evidence="8">
    <location>
        <begin position="310"/>
        <end position="331"/>
    </location>
</feature>
<evidence type="ECO:0000256" key="4">
    <source>
        <dbReference type="ARBA" id="ARBA00022475"/>
    </source>
</evidence>
<dbReference type="RefSeq" id="WP_181740380.1">
    <property type="nucleotide sequence ID" value="NZ_JACEOL010000033.1"/>
</dbReference>
<feature type="transmembrane region" description="Helical" evidence="8">
    <location>
        <begin position="398"/>
        <end position="418"/>
    </location>
</feature>
<feature type="transmembrane region" description="Helical" evidence="8">
    <location>
        <begin position="337"/>
        <end position="357"/>
    </location>
</feature>
<dbReference type="PANTHER" id="PTHR42810">
    <property type="entry name" value="PURINE PERMEASE C1399.01C-RELATED"/>
    <property type="match status" value="1"/>
</dbReference>
<evidence type="ECO:0000256" key="6">
    <source>
        <dbReference type="ARBA" id="ARBA00022989"/>
    </source>
</evidence>
<evidence type="ECO:0000256" key="1">
    <source>
        <dbReference type="ARBA" id="ARBA00004651"/>
    </source>
</evidence>
<feature type="transmembrane region" description="Helical" evidence="8">
    <location>
        <begin position="12"/>
        <end position="32"/>
    </location>
</feature>
<dbReference type="GO" id="GO:0005886">
    <property type="term" value="C:plasma membrane"/>
    <property type="evidence" value="ECO:0007669"/>
    <property type="project" value="UniProtKB-SubCell"/>
</dbReference>
<sequence length="435" mass="46009">MLNRYHRLKIALLGFQHVLAMYTGAVAVPLVIGNALKLTPMQIAYLIAIDLVTSGVATLLQIFRNRFSGIGLPVVLGCTFTAVGPIIAIGSQFGMAAVYGAIIVSGIILLFFSGILGKLVQSLPPVVIGTVVTIIGLTLIPVAINNIAGGEGSPDFGAPSNLLLGFGVLILILILYRLFDGFTRSISVLIGLIAGTIIACFMDKVDLSTVRQASWFHMPRPFFFQTPAFEASAIFMMVLVSLISMIESTGVFLALGKICNQPLKSQDLTRGYRAEGIATIIGGIFNAFPYTTFSQNVGLVQLSQVKSRHVVAVAGFILILLGLVPKIAAITTIIPPAVLGGAMIAMFGMVIASGIHILSDIDFNSNENLLIIACSIGMGLGVTAVPDLFRALPENLQLLTNSGIVTGSVTAVAMHLLFRLLRGVKKKSPSIQQSS</sequence>
<feature type="transmembrane region" description="Helical" evidence="8">
    <location>
        <begin position="369"/>
        <end position="386"/>
    </location>
</feature>
<dbReference type="InterPro" id="IPR006043">
    <property type="entry name" value="NCS2"/>
</dbReference>
<dbReference type="AlphaFoldDB" id="A0A7W1XSU8"/>
<keyword evidence="4" id="KW-1003">Cell membrane</keyword>
<comment type="subcellular location">
    <subcellularLocation>
        <location evidence="1">Cell membrane</location>
        <topology evidence="1">Multi-pass membrane protein</topology>
    </subcellularLocation>
</comment>
<keyword evidence="10" id="KW-1185">Reference proteome</keyword>
<feature type="transmembrane region" description="Helical" evidence="8">
    <location>
        <begin position="233"/>
        <end position="255"/>
    </location>
</feature>
<feature type="transmembrane region" description="Helical" evidence="8">
    <location>
        <begin position="123"/>
        <end position="144"/>
    </location>
</feature>
<dbReference type="NCBIfam" id="TIGR03173">
    <property type="entry name" value="pbuX"/>
    <property type="match status" value="1"/>
</dbReference>
<keyword evidence="7 8" id="KW-0472">Membrane</keyword>
<dbReference type="NCBIfam" id="NF037981">
    <property type="entry name" value="NCS2_1"/>
    <property type="match status" value="1"/>
</dbReference>
<feature type="transmembrane region" description="Helical" evidence="8">
    <location>
        <begin position="96"/>
        <end position="116"/>
    </location>
</feature>
<dbReference type="Proteomes" id="UP000538292">
    <property type="component" value="Unassembled WGS sequence"/>
</dbReference>
<comment type="caution">
    <text evidence="9">The sequence shown here is derived from an EMBL/GenBank/DDBJ whole genome shotgun (WGS) entry which is preliminary data.</text>
</comment>
<evidence type="ECO:0000313" key="10">
    <source>
        <dbReference type="Proteomes" id="UP000538292"/>
    </source>
</evidence>
<evidence type="ECO:0000256" key="2">
    <source>
        <dbReference type="ARBA" id="ARBA00008821"/>
    </source>
</evidence>
<protein>
    <submittedName>
        <fullName evidence="9">Purine permease</fullName>
    </submittedName>
</protein>
<accession>A0A7W1XSU8</accession>
<keyword evidence="6 8" id="KW-1133">Transmembrane helix</keyword>
<evidence type="ECO:0000256" key="5">
    <source>
        <dbReference type="ARBA" id="ARBA00022692"/>
    </source>
</evidence>
<comment type="similarity">
    <text evidence="2">Belongs to the nucleobase:cation symporter-2 (NCS2) (TC 2.A.40) family.</text>
</comment>
<feature type="transmembrane region" description="Helical" evidence="8">
    <location>
        <begin position="156"/>
        <end position="179"/>
    </location>
</feature>
<dbReference type="PROSITE" id="PS01116">
    <property type="entry name" value="XANTH_URACIL_PERMASE"/>
    <property type="match status" value="1"/>
</dbReference>
<dbReference type="NCBIfam" id="TIGR00801">
    <property type="entry name" value="ncs2"/>
    <property type="match status" value="1"/>
</dbReference>
<evidence type="ECO:0000313" key="9">
    <source>
        <dbReference type="EMBL" id="MBA4602637.1"/>
    </source>
</evidence>
<dbReference type="GO" id="GO:0042907">
    <property type="term" value="F:xanthine transmembrane transporter activity"/>
    <property type="evidence" value="ECO:0007669"/>
    <property type="project" value="TreeGrafter"/>
</dbReference>
<organism evidence="9 10">
    <name type="scientific">Thermoactinomyces mirandus</name>
    <dbReference type="NCBI Taxonomy" id="2756294"/>
    <lineage>
        <taxon>Bacteria</taxon>
        <taxon>Bacillati</taxon>
        <taxon>Bacillota</taxon>
        <taxon>Bacilli</taxon>
        <taxon>Bacillales</taxon>
        <taxon>Thermoactinomycetaceae</taxon>
        <taxon>Thermoactinomyces</taxon>
    </lineage>
</organism>
<dbReference type="InterPro" id="IPR017588">
    <property type="entry name" value="UacT-like"/>
</dbReference>
<dbReference type="EMBL" id="JACEOL010000033">
    <property type="protein sequence ID" value="MBA4602637.1"/>
    <property type="molecule type" value="Genomic_DNA"/>
</dbReference>
<reference evidence="9 10" key="1">
    <citation type="submission" date="2020-07" db="EMBL/GenBank/DDBJ databases">
        <title>Thermoactinomyces phylogeny.</title>
        <authorList>
            <person name="Dunlap C."/>
        </authorList>
    </citation>
    <scope>NUCLEOTIDE SEQUENCE [LARGE SCALE GENOMIC DNA]</scope>
    <source>
        <strain evidence="9 10">AMNI-1</strain>
    </source>
</reference>
<dbReference type="Pfam" id="PF00860">
    <property type="entry name" value="Xan_ur_permease"/>
    <property type="match status" value="1"/>
</dbReference>
<dbReference type="InterPro" id="IPR006042">
    <property type="entry name" value="Xan_ur_permease"/>
</dbReference>
<feature type="transmembrane region" description="Helical" evidence="8">
    <location>
        <begin position="186"/>
        <end position="205"/>
    </location>
</feature>
<evidence type="ECO:0000256" key="3">
    <source>
        <dbReference type="ARBA" id="ARBA00022448"/>
    </source>
</evidence>
<gene>
    <name evidence="9" type="ORF">H2C83_09995</name>
</gene>
<proteinExistence type="inferred from homology"/>
<evidence type="ECO:0000256" key="7">
    <source>
        <dbReference type="ARBA" id="ARBA00023136"/>
    </source>
</evidence>
<name>A0A7W1XSU8_9BACL</name>
<keyword evidence="3" id="KW-0813">Transport</keyword>
<evidence type="ECO:0000256" key="8">
    <source>
        <dbReference type="SAM" id="Phobius"/>
    </source>
</evidence>
<feature type="transmembrane region" description="Helical" evidence="8">
    <location>
        <begin position="70"/>
        <end position="90"/>
    </location>
</feature>
<feature type="transmembrane region" description="Helical" evidence="8">
    <location>
        <begin position="44"/>
        <end position="63"/>
    </location>
</feature>